<keyword evidence="1 2" id="KW-0732">Signal</keyword>
<evidence type="ECO:0000313" key="5">
    <source>
        <dbReference type="Proteomes" id="UP001589605"/>
    </source>
</evidence>
<dbReference type="InterPro" id="IPR022409">
    <property type="entry name" value="PKD/Chitinase_dom"/>
</dbReference>
<feature type="domain" description="PKD/Chitinase" evidence="3">
    <location>
        <begin position="990"/>
        <end position="1059"/>
    </location>
</feature>
<dbReference type="SMART" id="SM00089">
    <property type="entry name" value="PKD"/>
    <property type="match status" value="6"/>
</dbReference>
<accession>A0ABV5F050</accession>
<feature type="chain" id="PRO_5047498659" evidence="2">
    <location>
        <begin position="24"/>
        <end position="1438"/>
    </location>
</feature>
<dbReference type="InterPro" id="IPR026444">
    <property type="entry name" value="Secre_tail"/>
</dbReference>
<proteinExistence type="predicted"/>
<evidence type="ECO:0000256" key="2">
    <source>
        <dbReference type="SAM" id="SignalP"/>
    </source>
</evidence>
<name>A0ABV5F050_9FLAO</name>
<feature type="domain" description="PKD/Chitinase" evidence="3">
    <location>
        <begin position="846"/>
        <end position="915"/>
    </location>
</feature>
<evidence type="ECO:0000313" key="4">
    <source>
        <dbReference type="EMBL" id="MFB9052818.1"/>
    </source>
</evidence>
<comment type="caution">
    <text evidence="4">The sequence shown here is derived from an EMBL/GenBank/DDBJ whole genome shotgun (WGS) entry which is preliminary data.</text>
</comment>
<dbReference type="RefSeq" id="WP_382381994.1">
    <property type="nucleotide sequence ID" value="NZ_JBHMEZ010000003.1"/>
</dbReference>
<feature type="domain" description="PKD/Chitinase" evidence="3">
    <location>
        <begin position="702"/>
        <end position="771"/>
    </location>
</feature>
<evidence type="ECO:0000256" key="1">
    <source>
        <dbReference type="ARBA" id="ARBA00022729"/>
    </source>
</evidence>
<keyword evidence="5" id="KW-1185">Reference proteome</keyword>
<feature type="signal peptide" evidence="2">
    <location>
        <begin position="1"/>
        <end position="23"/>
    </location>
</feature>
<reference evidence="4 5" key="1">
    <citation type="submission" date="2024-09" db="EMBL/GenBank/DDBJ databases">
        <authorList>
            <person name="Sun Q."/>
            <person name="Mori K."/>
        </authorList>
    </citation>
    <scope>NUCLEOTIDE SEQUENCE [LARGE SCALE GENOMIC DNA]</scope>
    <source>
        <strain evidence="4 5">CECT 8286</strain>
    </source>
</reference>
<feature type="domain" description="PKD/Chitinase" evidence="3">
    <location>
        <begin position="1134"/>
        <end position="1203"/>
    </location>
</feature>
<dbReference type="SUPFAM" id="SSF82171">
    <property type="entry name" value="DPP6 N-terminal domain-like"/>
    <property type="match status" value="1"/>
</dbReference>
<dbReference type="NCBIfam" id="TIGR04183">
    <property type="entry name" value="Por_Secre_tail"/>
    <property type="match status" value="1"/>
</dbReference>
<feature type="domain" description="PKD/Chitinase" evidence="3">
    <location>
        <begin position="776"/>
        <end position="844"/>
    </location>
</feature>
<gene>
    <name evidence="4" type="ORF">ACFFVB_06960</name>
</gene>
<organism evidence="4 5">
    <name type="scientific">Formosa undariae</name>
    <dbReference type="NCBI Taxonomy" id="1325436"/>
    <lineage>
        <taxon>Bacteria</taxon>
        <taxon>Pseudomonadati</taxon>
        <taxon>Bacteroidota</taxon>
        <taxon>Flavobacteriia</taxon>
        <taxon>Flavobacteriales</taxon>
        <taxon>Flavobacteriaceae</taxon>
        <taxon>Formosa</taxon>
    </lineage>
</organism>
<dbReference type="EMBL" id="JBHMEZ010000003">
    <property type="protein sequence ID" value="MFB9052818.1"/>
    <property type="molecule type" value="Genomic_DNA"/>
</dbReference>
<dbReference type="Pfam" id="PF18962">
    <property type="entry name" value="Por_Secre_tail"/>
    <property type="match status" value="1"/>
</dbReference>
<dbReference type="Proteomes" id="UP001589605">
    <property type="component" value="Unassembled WGS sequence"/>
</dbReference>
<evidence type="ECO:0000259" key="3">
    <source>
        <dbReference type="SMART" id="SM00089"/>
    </source>
</evidence>
<feature type="domain" description="PKD/Chitinase" evidence="3">
    <location>
        <begin position="412"/>
        <end position="487"/>
    </location>
</feature>
<sequence length="1438" mass="153308">MIVKILAKILLVVLCFVPFQTFCQNFDLDTSTEVYSTLPKLDKPDYLKSVVDPVFKTKITRITGDVGTKISNTNENWRNIARHGYSVRQPWNADESILYLSKHKSSSGGWGSSLFLDGQTYEVLGEANVPSSKEVRWHPTDPDLMFLLQNDGIQTWNYKTNQIKTLISYSGYTKSTIGGYTGNFTDDGSKVAVLATRNSDNKEVGFVLDLERGIKHNDIDLSSLKVDYIMVSSLGNYMVVNGDFGQGNDRTKIFDLNGKQVGAFWSEYGRPSHGDVAVDENGDEVLVGVSKSKPDGGRVIKRRLSDGKVTVLTSGSYAGHVSARALKRKGWVFADTSESTNWTPYLGELLAVKLDGTRVERICNLRKGLVTYDNESQPCPSPSGSRVIFASDWDSGSYPIQAYVVDYRDGQVPDESIEVSAGEDDTICEDEEVILKASGASTYEWSTGEKTQSITVSPDQTTTYTVTGTDSSGHTDTDEVKIIVQDLPTIDAGEDVTICEEESVTLKAIGSGDFEWSTGEKTNTITVSPNKTTTYTVTTTNGICSNSDEVTVTVSPRQTINAGSDVNIDKGESTKLSVTGEGSFLWSTGETTSTITVSPDQTTIYSVTVTLNGCDSQDDVKVTVNSPQIEVIANAGDNQTICEGESVTLTATGGSSYIWNTGETTASISVNPNSTTTYSVDVSEENVTASAEVTVTVNPMPQANAGSDKTIEQGESITLSATGGTRYKWSTGATTKAISVSPNQTTIYSVEVFNDGDCSASDEVKVTVNATKVEVIANAGNNQTICEGESVTLTATGGSSYIWNTGETTASISVNPNSTTTYTVTVSKENVTASAEVTVTVNPLPTANAGSDQTVEQGESITLSASSGTRYRWSNGETTKAILVSPNQTTIYSVEVFNVGDCSASDEVKVTVNATKVEVIANAGNNETICEGESVTLTATGGSSYVWNTGETTASVSVNPNSTTTYSVDVSEENITASAEVTVTVNPLPTANAGSDQTIEQGESITLSATGGTRYKWSTGATTKAIVVSPNQTTIYSVEVFNVGDCSASDDVKVIVNATKVEVIANAGNNQTICEGESITLTATGGSSYIWNTGETTASISVNPNSTTTYTVDVSEENVTASAEVTLTVNPLPQANAGSDQTIEQGESITLSATGGTRYKWSTGATTKDISVSPNQTTIYSVEVLNDNNCSASDEVKVTVNATKVEVIANAGNNQTICEGETVTLTATGGSSFIWNTGETTASIVVNPNSTTTYSVDVSEENVTASAEVTVTVNPLPTANAGSDETIYQGESIRLTAAEGARYLWNSGETTRSISVNPDATTIYTVEVFNARGCSSEDEVLVIVEAHTLDIEEETLDFEFSIYPNPATDVLNVKISGLEADTPIRIFDMSGKLLYNQVIQSNASIMYNTLDVSRYPKGVYVLTIERRGIRLTKKLVLR</sequence>
<protein>
    <submittedName>
        <fullName evidence="4">T9SS type A sorting domain-containing protein</fullName>
    </submittedName>
</protein>